<dbReference type="Pfam" id="PF05686">
    <property type="entry name" value="Glyco_transf_90"/>
    <property type="match status" value="1"/>
</dbReference>
<feature type="coiled-coil region" evidence="1">
    <location>
        <begin position="510"/>
        <end position="537"/>
    </location>
</feature>
<dbReference type="SMART" id="SM00672">
    <property type="entry name" value="CAP10"/>
    <property type="match status" value="1"/>
</dbReference>
<evidence type="ECO:0000313" key="3">
    <source>
        <dbReference type="EMBL" id="KAF4630378.1"/>
    </source>
</evidence>
<reference evidence="3 4" key="1">
    <citation type="submission" date="2020-03" db="EMBL/GenBank/DDBJ databases">
        <title>Draft Genome Sequence of Cudoniella acicularis.</title>
        <authorList>
            <person name="Buettner E."/>
            <person name="Kellner H."/>
        </authorList>
    </citation>
    <scope>NUCLEOTIDE SEQUENCE [LARGE SCALE GENOMIC DNA]</scope>
    <source>
        <strain evidence="3 4">DSM 108380</strain>
    </source>
</reference>
<gene>
    <name evidence="3" type="ORF">G7Y89_g7760</name>
</gene>
<sequence length="913" mass="104915">MSETEKMDTFSSSAMIQMQNTEAKASDDYPIRYDDWTIRPSFQSTTYATILELLDLDIAYESNSSAKLDPITALENKLLGEEEKAALDAKLRDLVRENYELRHIPPKQHTDELDTLHSTIQSMTEEMESLQVKKDSEIEEMKAALHDAEREKVQSTLLPLLNLEETYVHFRPVNLNFREVAVLVEGLMSIHGDHLLRLLTLQELNEFDMQATQQQSTQDAIIALFQKLSASYASGLALSNECLAVQERTTRAYEVLLEEYDPYTRDLKILRRDRIIVDLTCESTMKTPTRVESVTIEKLSEAYDALHKFLEHDEERQSIMEMFHNILDGEINRLAESLVGLRKILKLLEIPLKEVKKEEKLTEIRTTLRTIFNEYEHLRSGRQIESLKGQLQSAKDKLSMAEKTLAENEKARWAEKFSAANAVNGQLQKQLREKDSMIISEKAKIEKGYKKMAKAKQDAIKEAQVWRSSEVAEKSRTDIAVEVVVRDAIASKDEEIRAAANAKAMADKAMEKMSRKNFEYYNENESLKEQLAAMKLEATGRALMERQRAKDAGNSDGKFELEKLADDYTGLIEGRIKNGKLYVLSAEWKPSRMMLYERQAVLHQLYRAIITSPTPLPDTILTLSIIDNPRQNAWSFARSNDPRIKGNYWVMPHFAYWSWPKPFIGTMDTALSKIQEVERQTPWDNKIDKAVWRGTAWFNSVGNTALRPNLLKETKGKDWADVEDMKWKMNGVEAANSIEIDEFCRYKYIIYTEGVTYSGRLPFHQACGSIILTPPLTYQMHTTHFMKPLFSYTLPFSPSYNSKTTPNSNPRWPKTYPASEANVVFVEPDWSDLEQTIDYLRKHDEIARGIAERQRGLYIGGGYGSEAAEVCYWRGLVRGWAGVVKPKHGEWNETGIRWETFSLIGETSWERAQ</sequence>
<evidence type="ECO:0000256" key="1">
    <source>
        <dbReference type="SAM" id="Coils"/>
    </source>
</evidence>
<name>A0A8H4RJW1_9HELO</name>
<keyword evidence="1" id="KW-0175">Coiled coil</keyword>
<proteinExistence type="predicted"/>
<dbReference type="PANTHER" id="PTHR12203:SF63">
    <property type="entry name" value="GLYCOSYL TRANSFERASE CAP10 DOMAIN-CONTAINING PROTEIN"/>
    <property type="match status" value="1"/>
</dbReference>
<protein>
    <recommendedName>
        <fullName evidence="2">Glycosyl transferase CAP10 domain-containing protein</fullName>
    </recommendedName>
</protein>
<dbReference type="AlphaFoldDB" id="A0A8H4RJW1"/>
<dbReference type="InterPro" id="IPR051091">
    <property type="entry name" value="O-Glucosyltr/Glycosyltrsf_90"/>
</dbReference>
<keyword evidence="4" id="KW-1185">Reference proteome</keyword>
<dbReference type="InterPro" id="IPR006598">
    <property type="entry name" value="CAP10"/>
</dbReference>
<evidence type="ECO:0000313" key="4">
    <source>
        <dbReference type="Proteomes" id="UP000566819"/>
    </source>
</evidence>
<dbReference type="PANTHER" id="PTHR12203">
    <property type="entry name" value="KDEL LYS-ASP-GLU-LEU CONTAINING - RELATED"/>
    <property type="match status" value="1"/>
</dbReference>
<comment type="caution">
    <text evidence="3">The sequence shown here is derived from an EMBL/GenBank/DDBJ whole genome shotgun (WGS) entry which is preliminary data.</text>
</comment>
<organism evidence="3 4">
    <name type="scientific">Cudoniella acicularis</name>
    <dbReference type="NCBI Taxonomy" id="354080"/>
    <lineage>
        <taxon>Eukaryota</taxon>
        <taxon>Fungi</taxon>
        <taxon>Dikarya</taxon>
        <taxon>Ascomycota</taxon>
        <taxon>Pezizomycotina</taxon>
        <taxon>Leotiomycetes</taxon>
        <taxon>Helotiales</taxon>
        <taxon>Tricladiaceae</taxon>
        <taxon>Cudoniella</taxon>
    </lineage>
</organism>
<dbReference type="OrthoDB" id="202415at2759"/>
<feature type="coiled-coil region" evidence="1">
    <location>
        <begin position="113"/>
        <end position="158"/>
    </location>
</feature>
<feature type="domain" description="Glycosyl transferase CAP10" evidence="2">
    <location>
        <begin position="615"/>
        <end position="887"/>
    </location>
</feature>
<feature type="coiled-coil region" evidence="1">
    <location>
        <begin position="384"/>
        <end position="411"/>
    </location>
</feature>
<accession>A0A8H4RJW1</accession>
<dbReference type="Proteomes" id="UP000566819">
    <property type="component" value="Unassembled WGS sequence"/>
</dbReference>
<dbReference type="EMBL" id="JAAMPI010000556">
    <property type="protein sequence ID" value="KAF4630378.1"/>
    <property type="molecule type" value="Genomic_DNA"/>
</dbReference>
<evidence type="ECO:0000259" key="2">
    <source>
        <dbReference type="SMART" id="SM00672"/>
    </source>
</evidence>